<evidence type="ECO:0000313" key="1">
    <source>
        <dbReference type="EMBL" id="QNI33510.1"/>
    </source>
</evidence>
<name>A0A7G8BLU0_9BACT</name>
<accession>A0A7G8BLU0</accession>
<protein>
    <submittedName>
        <fullName evidence="1">NAD(P)-binding protein</fullName>
    </submittedName>
</protein>
<dbReference type="RefSeq" id="WP_186744990.1">
    <property type="nucleotide sequence ID" value="NZ_CP060394.1"/>
</dbReference>
<dbReference type="PANTHER" id="PTHR21197">
    <property type="entry name" value="UDP-GALACTOPYRANOSE MUTASE"/>
    <property type="match status" value="1"/>
</dbReference>
<dbReference type="InterPro" id="IPR036188">
    <property type="entry name" value="FAD/NAD-bd_sf"/>
</dbReference>
<reference evidence="1 2" key="1">
    <citation type="submission" date="2020-08" db="EMBL/GenBank/DDBJ databases">
        <title>Edaphobacter telluris sp. nov. and Acidobacterium dinghuensis sp. nov., two acidobacteria isolated from forest soil.</title>
        <authorList>
            <person name="Fu J."/>
            <person name="Qiu L."/>
        </authorList>
    </citation>
    <scope>NUCLEOTIDE SEQUENCE [LARGE SCALE GENOMIC DNA]</scope>
    <source>
        <strain evidence="1">4Y35</strain>
    </source>
</reference>
<dbReference type="PANTHER" id="PTHR21197:SF0">
    <property type="entry name" value="UDP-GALACTOPYRANOSE MUTASE"/>
    <property type="match status" value="1"/>
</dbReference>
<evidence type="ECO:0000313" key="2">
    <source>
        <dbReference type="Proteomes" id="UP000515312"/>
    </source>
</evidence>
<keyword evidence="2" id="KW-1185">Reference proteome</keyword>
<dbReference type="GO" id="GO:0005829">
    <property type="term" value="C:cytosol"/>
    <property type="evidence" value="ECO:0007669"/>
    <property type="project" value="TreeGrafter"/>
</dbReference>
<proteinExistence type="predicted"/>
<dbReference type="Proteomes" id="UP000515312">
    <property type="component" value="Chromosome"/>
</dbReference>
<dbReference type="KEGG" id="adin:H7849_06065"/>
<dbReference type="EMBL" id="CP060394">
    <property type="protein sequence ID" value="QNI33510.1"/>
    <property type="molecule type" value="Genomic_DNA"/>
</dbReference>
<dbReference type="GO" id="GO:0008767">
    <property type="term" value="F:UDP-galactopyranose mutase activity"/>
    <property type="evidence" value="ECO:0007669"/>
    <property type="project" value="TreeGrafter"/>
</dbReference>
<dbReference type="AlphaFoldDB" id="A0A7G8BLU0"/>
<dbReference type="GO" id="GO:0050660">
    <property type="term" value="F:flavin adenine dinucleotide binding"/>
    <property type="evidence" value="ECO:0007669"/>
    <property type="project" value="TreeGrafter"/>
</dbReference>
<gene>
    <name evidence="1" type="ORF">H7849_06065</name>
</gene>
<dbReference type="SUPFAM" id="SSF51905">
    <property type="entry name" value="FAD/NAD(P)-binding domain"/>
    <property type="match status" value="1"/>
</dbReference>
<organism evidence="1 2">
    <name type="scientific">Alloacidobacterium dinghuense</name>
    <dbReference type="NCBI Taxonomy" id="2763107"/>
    <lineage>
        <taxon>Bacteria</taxon>
        <taxon>Pseudomonadati</taxon>
        <taxon>Acidobacteriota</taxon>
        <taxon>Terriglobia</taxon>
        <taxon>Terriglobales</taxon>
        <taxon>Acidobacteriaceae</taxon>
        <taxon>Alloacidobacterium</taxon>
    </lineage>
</organism>
<dbReference type="Gene3D" id="3.50.50.60">
    <property type="entry name" value="FAD/NAD(P)-binding domain"/>
    <property type="match status" value="1"/>
</dbReference>
<dbReference type="Pfam" id="PF13450">
    <property type="entry name" value="NAD_binding_8"/>
    <property type="match status" value="1"/>
</dbReference>
<sequence length="440" mass="49895">MSMPNIVVLGSGMGGFGAAYRLHQEGIAPVMYDKNGYYGGHTMSFRYESGFLFDIGPHISFTKDTRIQELLAESVGGRYETLQINLNNYWRGYWPTHPVQLHLHGLPEETIVKVISDFVEERSAPEKTIRNYEDWLYASFGKTFAESFPMQYTRKYHTTTADNMSTDWLGPRVYRPSLEEVLRGAISASAPQVHYITHFRYPSDGGFRLYLNKFVPMGNIKLEHELISVDPRARELTFSNGLVTQYDSLVSSVPLPDMIRMIQGAPGDVVEASRKLACSTCVLVNIGINRADISNAHMTYFYDEDICFTRLSFPHMLSSRNAPPGTGNIQAEVYFSEKYKPFSGKAEDWIDPVIRDLKKVGLVREEDEILCRKAMLLRYANIIFDLERADALKTVHGYLDDIGIAYCGRYGDWGYMWTDESFISGERAAERALDSVVSAT</sequence>